<organism evidence="2">
    <name type="scientific">Sulfurovum sp. enrichment culture clone C5</name>
    <dbReference type="NCBI Taxonomy" id="497650"/>
    <lineage>
        <taxon>Bacteria</taxon>
        <taxon>Pseudomonadati</taxon>
        <taxon>Campylobacterota</taxon>
        <taxon>Epsilonproteobacteria</taxon>
        <taxon>Campylobacterales</taxon>
        <taxon>Sulfurovaceae</taxon>
        <taxon>Sulfurovum</taxon>
        <taxon>environmental samples</taxon>
    </lineage>
</organism>
<name>A0A0S4XMH8_9BACT</name>
<keyword evidence="1" id="KW-1133">Transmembrane helix</keyword>
<keyword evidence="1" id="KW-0472">Membrane</keyword>
<sequence>MSLKEVKQYAKDELNSDEKLLESVLKFEGFYKKHKIKIFAILAILVLSVTALWGYGEYKDYQYANANTALLKLVESPDDKDALEALKNNNKALYELYSYQVASAKSDTKRLQELSNSEDKMVADLSKYTLGAINNKPVNSEYYKDLNLIMQANVAISKKDYKKANTLLDSIAQNSPLINIATLYKHYTLSGVNR</sequence>
<dbReference type="EMBL" id="FAXN01000022">
    <property type="protein sequence ID" value="CUV65262.1"/>
    <property type="molecule type" value="Genomic_DNA"/>
</dbReference>
<protein>
    <recommendedName>
        <fullName evidence="3">Tetratricopeptide repeat-like domain-containing protein</fullName>
    </recommendedName>
</protein>
<evidence type="ECO:0000313" key="2">
    <source>
        <dbReference type="EMBL" id="CUV65262.1"/>
    </source>
</evidence>
<reference evidence="2" key="1">
    <citation type="submission" date="2015-11" db="EMBL/GenBank/DDBJ databases">
        <authorList>
            <person name="Zhang Y."/>
            <person name="Guo Z."/>
        </authorList>
    </citation>
    <scope>NUCLEOTIDE SEQUENCE</scope>
    <source>
        <strain evidence="2">BN30871</strain>
    </source>
</reference>
<gene>
    <name evidence="2" type="ORF">BN3087_230015</name>
</gene>
<keyword evidence="1" id="KW-0812">Transmembrane</keyword>
<accession>A0A0S4XMH8</accession>
<feature type="transmembrane region" description="Helical" evidence="1">
    <location>
        <begin position="36"/>
        <end position="55"/>
    </location>
</feature>
<proteinExistence type="predicted"/>
<evidence type="ECO:0008006" key="3">
    <source>
        <dbReference type="Google" id="ProtNLM"/>
    </source>
</evidence>
<dbReference type="AlphaFoldDB" id="A0A0S4XMH8"/>
<evidence type="ECO:0000256" key="1">
    <source>
        <dbReference type="SAM" id="Phobius"/>
    </source>
</evidence>